<reference evidence="2 3" key="1">
    <citation type="submission" date="2024-09" db="EMBL/GenBank/DDBJ databases">
        <title>Aeromonas strains Genome sequencing and assembly.</title>
        <authorList>
            <person name="Hu X."/>
            <person name="Tang B."/>
        </authorList>
    </citation>
    <scope>NUCLEOTIDE SEQUENCE [LARGE SCALE GENOMIC DNA]</scope>
    <source>
        <strain evidence="2 3">NB23SCDHY001</strain>
    </source>
</reference>
<dbReference type="GeneID" id="97222073"/>
<dbReference type="PANTHER" id="PTHR11803">
    <property type="entry name" value="2-IMINOBUTANOATE/2-IMINOPROPANOATE DEAMINASE RIDA"/>
    <property type="match status" value="1"/>
</dbReference>
<dbReference type="CDD" id="cd00448">
    <property type="entry name" value="YjgF_YER057c_UK114_family"/>
    <property type="match status" value="1"/>
</dbReference>
<dbReference type="PANTHER" id="PTHR11803:SF58">
    <property type="entry name" value="PROTEIN HMF1-RELATED"/>
    <property type="match status" value="1"/>
</dbReference>
<dbReference type="Gene3D" id="3.30.1330.40">
    <property type="entry name" value="RutC-like"/>
    <property type="match status" value="1"/>
</dbReference>
<dbReference type="EMBL" id="JBGXBU010000010">
    <property type="protein sequence ID" value="MFM4894668.1"/>
    <property type="molecule type" value="Genomic_DNA"/>
</dbReference>
<sequence>MAKEVIATEQAPAAIGPYVQGTKLGELVFTSGQIPLDPTTMEIVSGGVEAQAEQVMKNLVAVLKAAGSDPSKVLKTTCFLSDMNNFVAFNQVYARYFGESAPARSCVEVARLPKDVLVEVEAIAHL</sequence>
<dbReference type="RefSeq" id="WP_041997845.1">
    <property type="nucleotide sequence ID" value="NZ_CDBT01000035.1"/>
</dbReference>
<dbReference type="InterPro" id="IPR006175">
    <property type="entry name" value="YjgF/YER057c/UK114"/>
</dbReference>
<comment type="similarity">
    <text evidence="1">Belongs to the RutC family.</text>
</comment>
<organism evidence="2 3">
    <name type="scientific">Aeromonas bivalvium</name>
    <dbReference type="NCBI Taxonomy" id="440079"/>
    <lineage>
        <taxon>Bacteria</taxon>
        <taxon>Pseudomonadati</taxon>
        <taxon>Pseudomonadota</taxon>
        <taxon>Gammaproteobacteria</taxon>
        <taxon>Aeromonadales</taxon>
        <taxon>Aeromonadaceae</taxon>
        <taxon>Aeromonas</taxon>
    </lineage>
</organism>
<evidence type="ECO:0000256" key="1">
    <source>
        <dbReference type="ARBA" id="ARBA00010552"/>
    </source>
</evidence>
<dbReference type="InterPro" id="IPR035959">
    <property type="entry name" value="RutC-like_sf"/>
</dbReference>
<gene>
    <name evidence="2" type="ORF">ACEUDJ_17605</name>
</gene>
<evidence type="ECO:0000313" key="2">
    <source>
        <dbReference type="EMBL" id="MFM4894668.1"/>
    </source>
</evidence>
<dbReference type="SUPFAM" id="SSF55298">
    <property type="entry name" value="YjgF-like"/>
    <property type="match status" value="1"/>
</dbReference>
<proteinExistence type="inferred from homology"/>
<dbReference type="NCBIfam" id="TIGR00004">
    <property type="entry name" value="Rid family detoxifying hydrolase"/>
    <property type="match status" value="1"/>
</dbReference>
<evidence type="ECO:0000313" key="3">
    <source>
        <dbReference type="Proteomes" id="UP001630969"/>
    </source>
</evidence>
<accession>A0ABW9GWL2</accession>
<dbReference type="InterPro" id="IPR006056">
    <property type="entry name" value="RidA"/>
</dbReference>
<keyword evidence="3" id="KW-1185">Reference proteome</keyword>
<protein>
    <submittedName>
        <fullName evidence="2">RidA family protein</fullName>
    </submittedName>
</protein>
<name>A0ABW9GWL2_9GAMM</name>
<comment type="caution">
    <text evidence="2">The sequence shown here is derived from an EMBL/GenBank/DDBJ whole genome shotgun (WGS) entry which is preliminary data.</text>
</comment>
<dbReference type="Proteomes" id="UP001630969">
    <property type="component" value="Unassembled WGS sequence"/>
</dbReference>
<dbReference type="Pfam" id="PF01042">
    <property type="entry name" value="Ribonuc_L-PSP"/>
    <property type="match status" value="1"/>
</dbReference>